<comment type="caution">
    <text evidence="1">The sequence shown here is derived from an EMBL/GenBank/DDBJ whole genome shotgun (WGS) entry which is preliminary data.</text>
</comment>
<organism evidence="1 2">
    <name type="scientific">Candidatus Taylorbacteria bacterium RIFCSPLOWO2_01_FULL_48_100</name>
    <dbReference type="NCBI Taxonomy" id="1802322"/>
    <lineage>
        <taxon>Bacteria</taxon>
        <taxon>Candidatus Tayloriibacteriota</taxon>
    </lineage>
</organism>
<evidence type="ECO:0000313" key="2">
    <source>
        <dbReference type="Proteomes" id="UP000177797"/>
    </source>
</evidence>
<gene>
    <name evidence="1" type="ORF">A2938_03265</name>
</gene>
<dbReference type="EMBL" id="MHSA01000011">
    <property type="protein sequence ID" value="OHA34546.1"/>
    <property type="molecule type" value="Genomic_DNA"/>
</dbReference>
<reference evidence="1 2" key="1">
    <citation type="journal article" date="2016" name="Nat. Commun.">
        <title>Thousands of microbial genomes shed light on interconnected biogeochemical processes in an aquifer system.</title>
        <authorList>
            <person name="Anantharaman K."/>
            <person name="Brown C.T."/>
            <person name="Hug L.A."/>
            <person name="Sharon I."/>
            <person name="Castelle C.J."/>
            <person name="Probst A.J."/>
            <person name="Thomas B.C."/>
            <person name="Singh A."/>
            <person name="Wilkins M.J."/>
            <person name="Karaoz U."/>
            <person name="Brodie E.L."/>
            <person name="Williams K.H."/>
            <person name="Hubbard S.S."/>
            <person name="Banfield J.F."/>
        </authorList>
    </citation>
    <scope>NUCLEOTIDE SEQUENCE [LARGE SCALE GENOMIC DNA]</scope>
</reference>
<dbReference type="Proteomes" id="UP000177797">
    <property type="component" value="Unassembled WGS sequence"/>
</dbReference>
<dbReference type="AlphaFoldDB" id="A0A1G2NEQ9"/>
<proteinExistence type="predicted"/>
<accession>A0A1G2NEQ9</accession>
<name>A0A1G2NEQ9_9BACT</name>
<protein>
    <submittedName>
        <fullName evidence="1">Uncharacterized protein</fullName>
    </submittedName>
</protein>
<evidence type="ECO:0000313" key="1">
    <source>
        <dbReference type="EMBL" id="OHA34546.1"/>
    </source>
</evidence>
<sequence length="210" mass="22241">MKTKNVIFTVGLPKPGTEIETDSLCNSYLTTPDGKSVGGSETIFSMPEWKVGDEFVLDIPSGTIRGKVETVRAYGAAESAEARSVASVFGGPQPSEEGVQLFVYGEWSGKEGGLLGGLFGYGRFGANLEQAVVVESSLVPKGKQVSYGGYSWAKSARHFLGIGDTEAAKLLAVVVEREERTSSGVENTTNQVFLTFAVAEVHLNPVLAIA</sequence>